<protein>
    <recommendedName>
        <fullName evidence="1">Glycosyltransferase 2-like domain-containing protein</fullName>
    </recommendedName>
</protein>
<accession>A0A7G1HXV6</accession>
<dbReference type="Gene3D" id="3.90.550.10">
    <property type="entry name" value="Spore Coat Polysaccharide Biosynthesis Protein SpsA, Chain A"/>
    <property type="match status" value="1"/>
</dbReference>
<dbReference type="InterPro" id="IPR001173">
    <property type="entry name" value="Glyco_trans_2-like"/>
</dbReference>
<gene>
    <name evidence="2" type="ORF">Cop2CBH44_22160</name>
</gene>
<dbReference type="AlphaFoldDB" id="A0A7G1HXV6"/>
<dbReference type="InterPro" id="IPR029044">
    <property type="entry name" value="Nucleotide-diphossugar_trans"/>
</dbReference>
<evidence type="ECO:0000259" key="1">
    <source>
        <dbReference type="Pfam" id="PF00535"/>
    </source>
</evidence>
<reference evidence="3" key="1">
    <citation type="submission" date="2020-07" db="EMBL/GenBank/DDBJ databases">
        <title>Complete genome sequencing of Coprobacter sp. strain 2CBH44.</title>
        <authorList>
            <person name="Sakamoto M."/>
            <person name="Murakami T."/>
            <person name="Mori H."/>
        </authorList>
    </citation>
    <scope>NUCLEOTIDE SEQUENCE [LARGE SCALE GENOMIC DNA]</scope>
    <source>
        <strain evidence="3">2CBH44</strain>
    </source>
</reference>
<evidence type="ECO:0000313" key="2">
    <source>
        <dbReference type="EMBL" id="BCI63863.1"/>
    </source>
</evidence>
<dbReference type="SUPFAM" id="SSF53448">
    <property type="entry name" value="Nucleotide-diphospho-sugar transferases"/>
    <property type="match status" value="1"/>
</dbReference>
<dbReference type="EMBL" id="AP023322">
    <property type="protein sequence ID" value="BCI63863.1"/>
    <property type="molecule type" value="Genomic_DNA"/>
</dbReference>
<dbReference type="PANTHER" id="PTHR22916:SF3">
    <property type="entry name" value="UDP-GLCNAC:BETAGAL BETA-1,3-N-ACETYLGLUCOSAMINYLTRANSFERASE-LIKE PROTEIN 1"/>
    <property type="match status" value="1"/>
</dbReference>
<sequence>MLHSIDLSVIIPVYNVEKYLPHCLESVLIQADNNIEVIAINDGSIDKSPEILDQYATQYPSLKIINQPNQGVSAARQKGITVAHGKYILFLDADDFLEASSLSILYKKAIEADADMVLMDYYTYNPDDQKKTYIQQISIHQYSQASLLKQMFCAERAWAVWSYIAKKELHETIKYNLVSDLSIGEDAVYTTQIVLAAHKITSINKPLINYVSRPDSVTQQKNISDRQFSSYLKFPQRIYDLLYPSYLYPELKESIAYVFLRACYETFYFHHFKNAATIARLAYRQQQVIKSKKLLNNFGKWFYKAIRYYHIHPFLGNLYIKKCLKRGKI</sequence>
<organism evidence="2 3">
    <name type="scientific">Coprobacter secundus subsp. similis</name>
    <dbReference type="NCBI Taxonomy" id="2751153"/>
    <lineage>
        <taxon>Bacteria</taxon>
        <taxon>Pseudomonadati</taxon>
        <taxon>Bacteroidota</taxon>
        <taxon>Bacteroidia</taxon>
        <taxon>Bacteroidales</taxon>
        <taxon>Barnesiellaceae</taxon>
        <taxon>Coprobacter</taxon>
    </lineage>
</organism>
<name>A0A7G1HXV6_9BACT</name>
<dbReference type="RefSeq" id="WP_021929368.1">
    <property type="nucleotide sequence ID" value="NZ_AP023322.1"/>
</dbReference>
<dbReference type="CDD" id="cd00761">
    <property type="entry name" value="Glyco_tranf_GTA_type"/>
    <property type="match status" value="1"/>
</dbReference>
<evidence type="ECO:0000313" key="3">
    <source>
        <dbReference type="Proteomes" id="UP000594042"/>
    </source>
</evidence>
<keyword evidence="3" id="KW-1185">Reference proteome</keyword>
<proteinExistence type="predicted"/>
<dbReference type="Pfam" id="PF00535">
    <property type="entry name" value="Glycos_transf_2"/>
    <property type="match status" value="1"/>
</dbReference>
<dbReference type="PANTHER" id="PTHR22916">
    <property type="entry name" value="GLYCOSYLTRANSFERASE"/>
    <property type="match status" value="1"/>
</dbReference>
<feature type="domain" description="Glycosyltransferase 2-like" evidence="1">
    <location>
        <begin position="8"/>
        <end position="140"/>
    </location>
</feature>
<dbReference type="GO" id="GO:0016758">
    <property type="term" value="F:hexosyltransferase activity"/>
    <property type="evidence" value="ECO:0007669"/>
    <property type="project" value="UniProtKB-ARBA"/>
</dbReference>
<dbReference type="Proteomes" id="UP000594042">
    <property type="component" value="Chromosome"/>
</dbReference>
<dbReference type="KEGG" id="copr:Cop2CBH44_22160"/>